<feature type="compositionally biased region" description="Acidic residues" evidence="3">
    <location>
        <begin position="189"/>
        <end position="209"/>
    </location>
</feature>
<dbReference type="InterPro" id="IPR038085">
    <property type="entry name" value="Rnp2-like_sf"/>
</dbReference>
<sequence>MVRIKHRYLLVHILYPETTGPNAKSTSSAPAKPFPHLIQFHRPSPNELTPQLLARAIRDQVLLLYGDYGLALISSSLNVKYLSPATSTAIIRVSRDHFRLVWGALSYMTDLPKPSKLAPTRACVMQVVRVSGTIKKAEEEAVRRARGAILRARREGGEGSLDGFLGGLGGLGGDEEAGRGEGAGGTGDIGDEDEEDGMDGESEDETNEL</sequence>
<accession>A0ABR4AG05</accession>
<reference evidence="4 5" key="1">
    <citation type="submission" date="2024-09" db="EMBL/GenBank/DDBJ databases">
        <title>Rethinking Asexuality: The Enigmatic Case of Functional Sexual Genes in Lepraria (Stereocaulaceae).</title>
        <authorList>
            <person name="Doellman M."/>
            <person name="Sun Y."/>
            <person name="Barcenas-Pena A."/>
            <person name="Lumbsch H.T."/>
            <person name="Grewe F."/>
        </authorList>
    </citation>
    <scope>NUCLEOTIDE SEQUENCE [LARGE SCALE GENOMIC DNA]</scope>
    <source>
        <strain evidence="4 5">Mercado 3170</strain>
    </source>
</reference>
<comment type="similarity">
    <text evidence="1">Belongs to the eukaryotic/archaeal RNase P protein component 2 family.</text>
</comment>
<dbReference type="Pfam" id="PF01900">
    <property type="entry name" value="RNase_P_Rpp14"/>
    <property type="match status" value="1"/>
</dbReference>
<organism evidence="4 5">
    <name type="scientific">Stereocaulon virgatum</name>
    <dbReference type="NCBI Taxonomy" id="373712"/>
    <lineage>
        <taxon>Eukaryota</taxon>
        <taxon>Fungi</taxon>
        <taxon>Dikarya</taxon>
        <taxon>Ascomycota</taxon>
        <taxon>Pezizomycotina</taxon>
        <taxon>Lecanoromycetes</taxon>
        <taxon>OSLEUM clade</taxon>
        <taxon>Lecanoromycetidae</taxon>
        <taxon>Lecanorales</taxon>
        <taxon>Lecanorineae</taxon>
        <taxon>Stereocaulaceae</taxon>
        <taxon>Stereocaulon</taxon>
    </lineage>
</organism>
<name>A0ABR4AG05_9LECA</name>
<keyword evidence="2" id="KW-0819">tRNA processing</keyword>
<dbReference type="PANTHER" id="PTHR15441:SF2">
    <property type="entry name" value="RIBONUCLEASE P_MRP PROTEIN SUBUNIT POP5"/>
    <property type="match status" value="1"/>
</dbReference>
<evidence type="ECO:0000256" key="1">
    <source>
        <dbReference type="ARBA" id="ARBA00010800"/>
    </source>
</evidence>
<proteinExistence type="inferred from homology"/>
<dbReference type="PANTHER" id="PTHR15441">
    <property type="entry name" value="RIBONUCLEASE P PROTEIN SUBUNIT P14"/>
    <property type="match status" value="1"/>
</dbReference>
<gene>
    <name evidence="4" type="ORF">N7G274_003085</name>
</gene>
<dbReference type="InterPro" id="IPR002759">
    <property type="entry name" value="Pop5/Rpp14/Rnp2-like"/>
</dbReference>
<comment type="caution">
    <text evidence="4">The sequence shown here is derived from an EMBL/GenBank/DDBJ whole genome shotgun (WGS) entry which is preliminary data.</text>
</comment>
<protein>
    <submittedName>
        <fullName evidence="4">Uncharacterized protein</fullName>
    </submittedName>
</protein>
<evidence type="ECO:0000313" key="5">
    <source>
        <dbReference type="Proteomes" id="UP001590950"/>
    </source>
</evidence>
<dbReference type="Proteomes" id="UP001590950">
    <property type="component" value="Unassembled WGS sequence"/>
</dbReference>
<feature type="region of interest" description="Disordered" evidence="3">
    <location>
        <begin position="165"/>
        <end position="209"/>
    </location>
</feature>
<dbReference type="Gene3D" id="3.30.70.3250">
    <property type="entry name" value="Ribonuclease P, Pop5 subunit"/>
    <property type="match status" value="1"/>
</dbReference>
<evidence type="ECO:0000256" key="3">
    <source>
        <dbReference type="SAM" id="MobiDB-lite"/>
    </source>
</evidence>
<evidence type="ECO:0000256" key="2">
    <source>
        <dbReference type="ARBA" id="ARBA00022694"/>
    </source>
</evidence>
<dbReference type="EMBL" id="JBEFKJ010000009">
    <property type="protein sequence ID" value="KAL2044380.1"/>
    <property type="molecule type" value="Genomic_DNA"/>
</dbReference>
<dbReference type="SUPFAM" id="SSF160350">
    <property type="entry name" value="Rnp2-like"/>
    <property type="match status" value="1"/>
</dbReference>
<evidence type="ECO:0000313" key="4">
    <source>
        <dbReference type="EMBL" id="KAL2044380.1"/>
    </source>
</evidence>
<keyword evidence="5" id="KW-1185">Reference proteome</keyword>